<evidence type="ECO:0000256" key="14">
    <source>
        <dbReference type="ARBA" id="ARBA00048988"/>
    </source>
</evidence>
<dbReference type="EC" id="5.6.2.4" evidence="13 15"/>
<dbReference type="GO" id="GO:0003677">
    <property type="term" value="F:DNA binding"/>
    <property type="evidence" value="ECO:0007669"/>
    <property type="project" value="UniProtKB-KW"/>
</dbReference>
<dbReference type="NCBIfam" id="NF008168">
    <property type="entry name" value="PRK10917.2-2"/>
    <property type="match status" value="1"/>
</dbReference>
<feature type="compositionally biased region" description="Polar residues" evidence="16">
    <location>
        <begin position="103"/>
        <end position="120"/>
    </location>
</feature>
<accession>A0A3S0ILC1</accession>
<dbReference type="InterPro" id="IPR012340">
    <property type="entry name" value="NA-bd_OB-fold"/>
</dbReference>
<keyword evidence="8" id="KW-0238">DNA-binding</keyword>
<dbReference type="SUPFAM" id="SSF50249">
    <property type="entry name" value="Nucleic acid-binding proteins"/>
    <property type="match status" value="1"/>
</dbReference>
<comment type="catalytic activity">
    <reaction evidence="12 15">
        <text>Couples ATP hydrolysis with the unwinding of duplex DNA by translocating in the 3'-5' direction.</text>
        <dbReference type="EC" id="5.6.2.4"/>
    </reaction>
</comment>
<dbReference type="PANTHER" id="PTHR47964:SF1">
    <property type="entry name" value="ATP-DEPENDENT DNA HELICASE HOMOLOG RECG, CHLOROPLASTIC"/>
    <property type="match status" value="1"/>
</dbReference>
<evidence type="ECO:0000256" key="12">
    <source>
        <dbReference type="ARBA" id="ARBA00034617"/>
    </source>
</evidence>
<evidence type="ECO:0000256" key="11">
    <source>
        <dbReference type="ARBA" id="ARBA00023235"/>
    </source>
</evidence>
<organism evidence="19 20">
    <name type="scientific">Deinococcus radiophilus</name>
    <dbReference type="NCBI Taxonomy" id="32062"/>
    <lineage>
        <taxon>Bacteria</taxon>
        <taxon>Thermotogati</taxon>
        <taxon>Deinococcota</taxon>
        <taxon>Deinococci</taxon>
        <taxon>Deinococcales</taxon>
        <taxon>Deinococcaceae</taxon>
        <taxon>Deinococcus</taxon>
    </lineage>
</organism>
<dbReference type="InterPro" id="IPR014001">
    <property type="entry name" value="Helicase_ATP-bd"/>
</dbReference>
<dbReference type="OrthoDB" id="9804325at2"/>
<dbReference type="InterPro" id="IPR001650">
    <property type="entry name" value="Helicase_C-like"/>
</dbReference>
<dbReference type="AlphaFoldDB" id="A0A3S0ILC1"/>
<gene>
    <name evidence="19" type="primary">recG</name>
    <name evidence="19" type="ORF">EJ104_07820</name>
</gene>
<dbReference type="Gene3D" id="3.40.50.300">
    <property type="entry name" value="P-loop containing nucleotide triphosphate hydrolases"/>
    <property type="match status" value="2"/>
</dbReference>
<dbReference type="PROSITE" id="PS51192">
    <property type="entry name" value="HELICASE_ATP_BIND_1"/>
    <property type="match status" value="1"/>
</dbReference>
<evidence type="ECO:0000256" key="4">
    <source>
        <dbReference type="ARBA" id="ARBA00022763"/>
    </source>
</evidence>
<feature type="domain" description="Helicase ATP-binding" evidence="17">
    <location>
        <begin position="393"/>
        <end position="552"/>
    </location>
</feature>
<evidence type="ECO:0000256" key="7">
    <source>
        <dbReference type="ARBA" id="ARBA00022840"/>
    </source>
</evidence>
<dbReference type="NCBIfam" id="TIGR00643">
    <property type="entry name" value="recG"/>
    <property type="match status" value="1"/>
</dbReference>
<protein>
    <recommendedName>
        <fullName evidence="2 15">ATP-dependent DNA helicase RecG</fullName>
        <ecNumber evidence="13 15">5.6.2.4</ecNumber>
    </recommendedName>
</protein>
<dbReference type="GO" id="GO:0016887">
    <property type="term" value="F:ATP hydrolysis activity"/>
    <property type="evidence" value="ECO:0007669"/>
    <property type="project" value="RHEA"/>
</dbReference>
<comment type="catalytic activity">
    <reaction evidence="14 15">
        <text>ATP + H2O = ADP + phosphate + H(+)</text>
        <dbReference type="Rhea" id="RHEA:13065"/>
        <dbReference type="ChEBI" id="CHEBI:15377"/>
        <dbReference type="ChEBI" id="CHEBI:15378"/>
        <dbReference type="ChEBI" id="CHEBI:30616"/>
        <dbReference type="ChEBI" id="CHEBI:43474"/>
        <dbReference type="ChEBI" id="CHEBI:456216"/>
        <dbReference type="EC" id="5.6.2.4"/>
    </reaction>
</comment>
<dbReference type="Pfam" id="PF17191">
    <property type="entry name" value="RecG_wedge"/>
    <property type="match status" value="1"/>
</dbReference>
<dbReference type="InterPro" id="IPR033454">
    <property type="entry name" value="RecG_wedge"/>
</dbReference>
<dbReference type="PROSITE" id="PS51194">
    <property type="entry name" value="HELICASE_CTER"/>
    <property type="match status" value="1"/>
</dbReference>
<evidence type="ECO:0000259" key="17">
    <source>
        <dbReference type="PROSITE" id="PS51192"/>
    </source>
</evidence>
<dbReference type="InterPro" id="IPR045562">
    <property type="entry name" value="RecG_dom3_C"/>
</dbReference>
<keyword evidence="4 15" id="KW-0227">DNA damage</keyword>
<dbReference type="GO" id="GO:0043138">
    <property type="term" value="F:3'-5' DNA helicase activity"/>
    <property type="evidence" value="ECO:0007669"/>
    <property type="project" value="UniProtKB-EC"/>
</dbReference>
<dbReference type="Gene3D" id="2.40.50.140">
    <property type="entry name" value="Nucleic acid-binding proteins"/>
    <property type="match status" value="1"/>
</dbReference>
<dbReference type="Pfam" id="PF00270">
    <property type="entry name" value="DEAD"/>
    <property type="match status" value="1"/>
</dbReference>
<evidence type="ECO:0000256" key="8">
    <source>
        <dbReference type="ARBA" id="ARBA00023125"/>
    </source>
</evidence>
<evidence type="ECO:0000256" key="1">
    <source>
        <dbReference type="ARBA" id="ARBA00007504"/>
    </source>
</evidence>
<evidence type="ECO:0000256" key="6">
    <source>
        <dbReference type="ARBA" id="ARBA00022806"/>
    </source>
</evidence>
<reference evidence="19 20" key="1">
    <citation type="submission" date="2018-12" db="EMBL/GenBank/DDBJ databases">
        <title>Deinococcus radiophilus ATCC 27603 genome sequencing and assembly.</title>
        <authorList>
            <person name="Maclea K.S."/>
            <person name="Maynard C.R."/>
        </authorList>
    </citation>
    <scope>NUCLEOTIDE SEQUENCE [LARGE SCALE GENOMIC DNA]</scope>
    <source>
        <strain evidence="19 20">ATCC 27603</strain>
    </source>
</reference>
<feature type="domain" description="Helicase C-terminal" evidence="18">
    <location>
        <begin position="585"/>
        <end position="730"/>
    </location>
</feature>
<evidence type="ECO:0000313" key="19">
    <source>
        <dbReference type="EMBL" id="RTR26670.1"/>
    </source>
</evidence>
<comment type="similarity">
    <text evidence="1 15">Belongs to the helicase family. RecG subfamily.</text>
</comment>
<keyword evidence="11" id="KW-0413">Isomerase</keyword>
<dbReference type="NCBIfam" id="NF008165">
    <property type="entry name" value="PRK10917.1-3"/>
    <property type="match status" value="1"/>
</dbReference>
<keyword evidence="3 15" id="KW-0547">Nucleotide-binding</keyword>
<dbReference type="GO" id="GO:0006281">
    <property type="term" value="P:DNA repair"/>
    <property type="evidence" value="ECO:0007669"/>
    <property type="project" value="UniProtKB-UniRule"/>
</dbReference>
<evidence type="ECO:0000256" key="10">
    <source>
        <dbReference type="ARBA" id="ARBA00023204"/>
    </source>
</evidence>
<dbReference type="PANTHER" id="PTHR47964">
    <property type="entry name" value="ATP-DEPENDENT DNA HELICASE HOMOLOG RECG, CHLOROPLASTIC"/>
    <property type="match status" value="1"/>
</dbReference>
<keyword evidence="6 15" id="KW-0347">Helicase</keyword>
<evidence type="ECO:0000256" key="13">
    <source>
        <dbReference type="ARBA" id="ARBA00034808"/>
    </source>
</evidence>
<comment type="function">
    <text evidence="15">Plays a critical role in recombination and DNA repair. Helps process Holliday junction intermediates to mature products by catalyzing branch migration. Has replication fork regression activity, unwinds stalled or blocked replication forks to make a HJ that can be resolved. Has a DNA unwinding activity characteristic of a DNA helicase with 3'-5' polarity.</text>
</comment>
<evidence type="ECO:0000256" key="15">
    <source>
        <dbReference type="RuleBase" id="RU363016"/>
    </source>
</evidence>
<dbReference type="CDD" id="cd04488">
    <property type="entry name" value="RecG_wedge_OBF"/>
    <property type="match status" value="1"/>
</dbReference>
<dbReference type="InterPro" id="IPR047112">
    <property type="entry name" value="RecG/Mfd"/>
</dbReference>
<comment type="caution">
    <text evidence="19">The sequence shown here is derived from an EMBL/GenBank/DDBJ whole genome shotgun (WGS) entry which is preliminary data.</text>
</comment>
<feature type="region of interest" description="Disordered" evidence="16">
    <location>
        <begin position="86"/>
        <end position="137"/>
    </location>
</feature>
<dbReference type="SMART" id="SM00487">
    <property type="entry name" value="DEXDc"/>
    <property type="match status" value="1"/>
</dbReference>
<evidence type="ECO:0000256" key="2">
    <source>
        <dbReference type="ARBA" id="ARBA00017846"/>
    </source>
</evidence>
<keyword evidence="5 15" id="KW-0378">Hydrolase</keyword>
<dbReference type="InterPro" id="IPR004609">
    <property type="entry name" value="ATP-dep_DNA_helicase_RecG"/>
</dbReference>
<dbReference type="EMBL" id="RXPE01000014">
    <property type="protein sequence ID" value="RTR26670.1"/>
    <property type="molecule type" value="Genomic_DNA"/>
</dbReference>
<dbReference type="InterPro" id="IPR011545">
    <property type="entry name" value="DEAD/DEAH_box_helicase_dom"/>
</dbReference>
<proteinExistence type="inferred from homology"/>
<name>A0A3S0ILC1_9DEIO</name>
<dbReference type="CDD" id="cd17992">
    <property type="entry name" value="DEXHc_RecG"/>
    <property type="match status" value="1"/>
</dbReference>
<dbReference type="InterPro" id="IPR027417">
    <property type="entry name" value="P-loop_NTPase"/>
</dbReference>
<dbReference type="SUPFAM" id="SSF52540">
    <property type="entry name" value="P-loop containing nucleoside triphosphate hydrolases"/>
    <property type="match status" value="2"/>
</dbReference>
<dbReference type="Pfam" id="PF00271">
    <property type="entry name" value="Helicase_C"/>
    <property type="match status" value="1"/>
</dbReference>
<keyword evidence="20" id="KW-1185">Reference proteome</keyword>
<evidence type="ECO:0000256" key="9">
    <source>
        <dbReference type="ARBA" id="ARBA00023172"/>
    </source>
</evidence>
<keyword evidence="10 15" id="KW-0234">DNA repair</keyword>
<keyword evidence="7 15" id="KW-0067">ATP-binding</keyword>
<keyword evidence="9 15" id="KW-0233">DNA recombination</keyword>
<dbReference type="GO" id="GO:0006310">
    <property type="term" value="P:DNA recombination"/>
    <property type="evidence" value="ECO:0007669"/>
    <property type="project" value="UniProtKB-UniRule"/>
</dbReference>
<evidence type="ECO:0000256" key="16">
    <source>
        <dbReference type="SAM" id="MobiDB-lite"/>
    </source>
</evidence>
<dbReference type="GO" id="GO:0005524">
    <property type="term" value="F:ATP binding"/>
    <property type="evidence" value="ECO:0007669"/>
    <property type="project" value="UniProtKB-KW"/>
</dbReference>
<evidence type="ECO:0000259" key="18">
    <source>
        <dbReference type="PROSITE" id="PS51194"/>
    </source>
</evidence>
<dbReference type="Proteomes" id="UP000277766">
    <property type="component" value="Unassembled WGS sequence"/>
</dbReference>
<dbReference type="Pfam" id="PF19833">
    <property type="entry name" value="RecG_dom3_C"/>
    <property type="match status" value="1"/>
</dbReference>
<evidence type="ECO:0000256" key="5">
    <source>
        <dbReference type="ARBA" id="ARBA00022801"/>
    </source>
</evidence>
<evidence type="ECO:0000313" key="20">
    <source>
        <dbReference type="Proteomes" id="UP000277766"/>
    </source>
</evidence>
<evidence type="ECO:0000256" key="3">
    <source>
        <dbReference type="ARBA" id="ARBA00022741"/>
    </source>
</evidence>
<dbReference type="SMART" id="SM00490">
    <property type="entry name" value="HELICc"/>
    <property type="match status" value="1"/>
</dbReference>
<sequence length="802" mass="88696">MAACSASLFCVPTVAELAERLSKPLTLELRSGCRNRVVAGGLEGLLAGPLANPFPQIRERLDGYAGWSEPERERALNEALGMLGEKAAGKKRKVESKKRSAEGPQQAQPPAVKTESQSLAPSLPIDTPLAELDTGRGGERKLRQLGLMQLRDLLHYYPHRHEDRRALPSLMNVDEGQKVTVQGVVVSRFKRTPKPRMTILEATLETEGGNRVRASWFNQPWLERQLREGLKVIVTGRVKKFGRTAQIAAEHLETVDSAADSLSTGRIVGVYDAKEGISQDFLRRAAHRALAAAPLDDYLPAHWRREYGLTTLADALQGIHFPVDEAHLSRAMGRLRFDEYLFLELRMLLQGEDAVLQGKRFEAHPEDIDRFEAALPFRFTGAQRRVLGEIVEEMRSDRQMARLVQGDVGSGKTAVAACALYLAVRDGYQGALMAPTEILARQHYTNLVSYLGPLDVRVGLLIGAMTPKTKLAMQERIALGEVDIVVGTQALIQENVQFDHLGLAVIDEEHRFGVMQRRKLLASRPDVLVMSATPIPRSLALTAYGDLELSVIDELPPGRTPVETKLIQDGYRAQAYGFVMGQIREGRQAYVVTALIEENENLELLAATDLAENLTEMLPEARIGILHGKMSAAEKDEIMGSFRAHEFDLLVSTTVIEVGVDVPNASVMVIENAERFGLSQLHQLRGRVGRGSAKSYCVLISGEMSKKTEQRLRIIEGSTDGFVIAEADLKLRGPGEIRGTRQSGIPDLRLGDLAGDAEVIEQARALAKHILSHDPRLEHPRLQYLRSELQNRSQSVAFREVI</sequence>